<dbReference type="Pfam" id="PF16679">
    <property type="entry name" value="CDT1_C"/>
    <property type="match status" value="1"/>
</dbReference>
<feature type="region of interest" description="Disordered" evidence="3">
    <location>
        <begin position="1"/>
        <end position="98"/>
    </location>
</feature>
<dbReference type="Gene3D" id="1.10.10.1420">
    <property type="entry name" value="DNA replication factor Cdt1, C-terminal WH domain"/>
    <property type="match status" value="1"/>
</dbReference>
<feature type="compositionally biased region" description="Basic residues" evidence="3">
    <location>
        <begin position="1"/>
        <end position="10"/>
    </location>
</feature>
<comment type="caution">
    <text evidence="5">The sequence shown here is derived from an EMBL/GenBank/DDBJ whole genome shotgun (WGS) entry which is preliminary data.</text>
</comment>
<sequence>MPRPAKRRHAAAADTTPQPISSFTRVSKSHAASDPSQKKVQVEVQLPVSRKRKAASFEEREQEPSLARRTVSFPPSSSDEDDEEVPAPSKRACRRTEDHDARLTPVKPAAVKGKRVARAAPSRAQTAHRPSEATIIASTRRQEKTVQTKIDAAYNKKISKAKNDDKDETPLPPHLADLVRLNKAFLKTVTIQIAHSGSNAPIDLRTVSPQIARTWGKRQVTVEDIRRCIAIQSHANPASTTASTTTSTTTTSSPLIVSDYGRGRVCVELAPGHNGLAINEDRLNMAFEANLRALCAERAVDDMADVDVPLASLSLADLPQAAITDMGASARVNPMLSKGHRALADLRGGILAKQQEREAKQQAAASSTAATTADGPKMSLLDRLRLKQATRANEAAPPSGPELQRRAALNRVADVAATISMLSLSNPLSLPRQAFTMAAILEKLKDSLRVPVSREEGTACVRLIASEVAPEWLRVVTIGGRENVVVQRNGQPVDRVIHERVQKLLAA</sequence>
<dbReference type="InterPro" id="IPR038090">
    <property type="entry name" value="Cdt1_C_WH_dom_sf"/>
</dbReference>
<dbReference type="AlphaFoldDB" id="A0A179GD39"/>
<evidence type="ECO:0000256" key="1">
    <source>
        <dbReference type="ARBA" id="ARBA00008356"/>
    </source>
</evidence>
<evidence type="ECO:0000313" key="5">
    <source>
        <dbReference type="EMBL" id="OAQ75400.1"/>
    </source>
</evidence>
<evidence type="ECO:0000256" key="3">
    <source>
        <dbReference type="SAM" id="MobiDB-lite"/>
    </source>
</evidence>
<feature type="compositionally biased region" description="Polar residues" evidence="3">
    <location>
        <begin position="15"/>
        <end position="26"/>
    </location>
</feature>
<feature type="region of interest" description="Disordered" evidence="3">
    <location>
        <begin position="110"/>
        <end position="130"/>
    </location>
</feature>
<gene>
    <name evidence="5" type="ORF">VFPBJ_09373</name>
</gene>
<dbReference type="EMBL" id="LSBH01000008">
    <property type="protein sequence ID" value="OAQ75400.1"/>
    <property type="molecule type" value="Genomic_DNA"/>
</dbReference>
<reference evidence="5 6" key="1">
    <citation type="submission" date="2016-01" db="EMBL/GenBank/DDBJ databases">
        <title>Biosynthesis of antibiotic leucinostatins and their inhibition on Phytophthora in bio-control Purpureocillium lilacinum.</title>
        <authorList>
            <person name="Wang G."/>
            <person name="Liu Z."/>
            <person name="Lin R."/>
            <person name="Li E."/>
            <person name="Mao Z."/>
            <person name="Ling J."/>
            <person name="Yin W."/>
            <person name="Xie B."/>
        </authorList>
    </citation>
    <scope>NUCLEOTIDE SEQUENCE [LARGE SCALE GENOMIC DNA]</scope>
    <source>
        <strain evidence="5">PLBJ-1</strain>
    </source>
</reference>
<keyword evidence="2" id="KW-0131">Cell cycle</keyword>
<dbReference type="OrthoDB" id="341730at2759"/>
<evidence type="ECO:0000256" key="2">
    <source>
        <dbReference type="ARBA" id="ARBA00023306"/>
    </source>
</evidence>
<dbReference type="InterPro" id="IPR032054">
    <property type="entry name" value="Cdt1_C"/>
</dbReference>
<proteinExistence type="inferred from homology"/>
<protein>
    <submittedName>
        <fullName evidence="5">DNA mismatch repair protein Msh2</fullName>
    </submittedName>
</protein>
<dbReference type="Proteomes" id="UP000078240">
    <property type="component" value="Unassembled WGS sequence"/>
</dbReference>
<evidence type="ECO:0000313" key="6">
    <source>
        <dbReference type="Proteomes" id="UP000078240"/>
    </source>
</evidence>
<evidence type="ECO:0000259" key="4">
    <source>
        <dbReference type="Pfam" id="PF16679"/>
    </source>
</evidence>
<feature type="domain" description="DNA replication factor Cdt1 C-terminal" evidence="4">
    <location>
        <begin position="379"/>
        <end position="479"/>
    </location>
</feature>
<name>A0A179GD39_PURLI</name>
<dbReference type="Pfam" id="PF26121">
    <property type="entry name" value="HTH_CDT1"/>
    <property type="match status" value="1"/>
</dbReference>
<feature type="compositionally biased region" description="Low complexity" evidence="3">
    <location>
        <begin position="361"/>
        <end position="373"/>
    </location>
</feature>
<feature type="region of interest" description="Disordered" evidence="3">
    <location>
        <begin position="354"/>
        <end position="374"/>
    </location>
</feature>
<accession>A0A179GD39</accession>
<comment type="similarity">
    <text evidence="1">Belongs to the Cdt1 family.</text>
</comment>
<organism evidence="5 6">
    <name type="scientific">Purpureocillium lilacinum</name>
    <name type="common">Paecilomyces lilacinus</name>
    <dbReference type="NCBI Taxonomy" id="33203"/>
    <lineage>
        <taxon>Eukaryota</taxon>
        <taxon>Fungi</taxon>
        <taxon>Dikarya</taxon>
        <taxon>Ascomycota</taxon>
        <taxon>Pezizomycotina</taxon>
        <taxon>Sordariomycetes</taxon>
        <taxon>Hypocreomycetidae</taxon>
        <taxon>Hypocreales</taxon>
        <taxon>Ophiocordycipitaceae</taxon>
        <taxon>Purpureocillium</taxon>
    </lineage>
</organism>